<name>A0ABU5IKB6_9BURK</name>
<keyword evidence="2" id="KW-1185">Reference proteome</keyword>
<accession>A0ABU5IKB6</accession>
<gene>
    <name evidence="1" type="ORF">SM757_22460</name>
</gene>
<dbReference type="EMBL" id="JAXOJX010000042">
    <property type="protein sequence ID" value="MDZ5459345.1"/>
    <property type="molecule type" value="Genomic_DNA"/>
</dbReference>
<dbReference type="InterPro" id="IPR053785">
    <property type="entry name" value="PhaP6-like"/>
</dbReference>
<reference evidence="1 2" key="1">
    <citation type="submission" date="2023-11" db="EMBL/GenBank/DDBJ databases">
        <title>Draft genome of Azohydromonas lata strain H1 (DSM1123), a polyhydroxyalkanoate producer.</title>
        <authorList>
            <person name="Traversa D."/>
            <person name="D'Addabbo P."/>
            <person name="Pazzani C."/>
            <person name="Manzari C."/>
            <person name="Chiara M."/>
            <person name="Scrascia M."/>
        </authorList>
    </citation>
    <scope>NUCLEOTIDE SEQUENCE [LARGE SCALE GENOMIC DNA]</scope>
    <source>
        <strain evidence="1 2">H1</strain>
    </source>
</reference>
<evidence type="ECO:0000313" key="2">
    <source>
        <dbReference type="Proteomes" id="UP001293718"/>
    </source>
</evidence>
<proteinExistence type="predicted"/>
<dbReference type="Proteomes" id="UP001293718">
    <property type="component" value="Unassembled WGS sequence"/>
</dbReference>
<sequence>MPNSVATWASWWRNAQTLWDIALAAPQVIAHRTLRMMAAGHLPSERDVKEFHLMGAEKLEAMGESAVAMVMHLWQVQQKALLALMGAWWKPQAWFDAGPWLHALPGVTAAGLKPVHSRVTANAQRLAKVALNPVTVPVLAVAEHARRKVGTAPQARIRHRHA</sequence>
<dbReference type="RefSeq" id="WP_066334259.1">
    <property type="nucleotide sequence ID" value="NZ_JAXOJX010000042.1"/>
</dbReference>
<protein>
    <recommendedName>
        <fullName evidence="3">ER-bound oxygenase mpaB/mpaB'/Rubber oxygenase catalytic domain-containing protein</fullName>
    </recommendedName>
</protein>
<comment type="caution">
    <text evidence="1">The sequence shown here is derived from an EMBL/GenBank/DDBJ whole genome shotgun (WGS) entry which is preliminary data.</text>
</comment>
<organism evidence="1 2">
    <name type="scientific">Azohydromonas lata</name>
    <dbReference type="NCBI Taxonomy" id="45677"/>
    <lineage>
        <taxon>Bacteria</taxon>
        <taxon>Pseudomonadati</taxon>
        <taxon>Pseudomonadota</taxon>
        <taxon>Betaproteobacteria</taxon>
        <taxon>Burkholderiales</taxon>
        <taxon>Sphaerotilaceae</taxon>
        <taxon>Azohydromonas</taxon>
    </lineage>
</organism>
<evidence type="ECO:0008006" key="3">
    <source>
        <dbReference type="Google" id="ProtNLM"/>
    </source>
</evidence>
<evidence type="ECO:0000313" key="1">
    <source>
        <dbReference type="EMBL" id="MDZ5459345.1"/>
    </source>
</evidence>
<dbReference type="NCBIfam" id="NF045536">
    <property type="entry name" value="phasin_PhaP6"/>
    <property type="match status" value="1"/>
</dbReference>